<dbReference type="CDD" id="cd03801">
    <property type="entry name" value="GT4_PimA-like"/>
    <property type="match status" value="1"/>
</dbReference>
<feature type="domain" description="Glycosyltransferase subfamily 4-like N-terminal" evidence="2">
    <location>
        <begin position="20"/>
        <end position="164"/>
    </location>
</feature>
<dbReference type="InterPro" id="IPR050194">
    <property type="entry name" value="Glycosyltransferase_grp1"/>
</dbReference>
<dbReference type="Proteomes" id="UP000324595">
    <property type="component" value="Unassembled WGS sequence"/>
</dbReference>
<accession>A0A5D3YJG6</accession>
<dbReference type="AlphaFoldDB" id="A0A5D3YJG6"/>
<reference evidence="3 4" key="1">
    <citation type="submission" date="2019-07" db="EMBL/GenBank/DDBJ databases">
        <title>Genomic Encyclopedia of Archaeal and Bacterial Type Strains, Phase II (KMG-II): from individual species to whole genera.</title>
        <authorList>
            <person name="Goeker M."/>
        </authorList>
    </citation>
    <scope>NUCLEOTIDE SEQUENCE [LARGE SCALE GENOMIC DNA]</scope>
    <source>
        <strain evidence="3 4">DSM 21935</strain>
    </source>
</reference>
<dbReference type="PANTHER" id="PTHR45947:SF3">
    <property type="entry name" value="SULFOQUINOVOSYL TRANSFERASE SQD2"/>
    <property type="match status" value="1"/>
</dbReference>
<evidence type="ECO:0000313" key="3">
    <source>
        <dbReference type="EMBL" id="TYP92650.1"/>
    </source>
</evidence>
<gene>
    <name evidence="3" type="ORF">LX73_2012</name>
</gene>
<dbReference type="Gene3D" id="3.40.50.2000">
    <property type="entry name" value="Glycogen Phosphorylase B"/>
    <property type="match status" value="2"/>
</dbReference>
<dbReference type="InterPro" id="IPR001296">
    <property type="entry name" value="Glyco_trans_1"/>
</dbReference>
<dbReference type="EMBL" id="VNHY01000003">
    <property type="protein sequence ID" value="TYP92650.1"/>
    <property type="molecule type" value="Genomic_DNA"/>
</dbReference>
<sequence>MRILYVSHTHPPEGKILENVGGMQRVSQQLIKELKHQESVRVFTETINVSEEGKIAFNTASFLFRQIFRLPHKIEEYNADVVLFSSMVTASISYFIKHKVSVPMVTINHGRDVTLPVKLYQWFVPKIFESLDGVISVSRATREECIKRGMSPDKGVALANGFDMAALNNFPDKAESRRRLQQNFRIPLDNHFMLLTVGRKVKRKGHEWFIREVMSKLDDRIIYVTVGDGPEFESIEELAEQVPYSDRIFLLGRQPDEVLKQAYAAADLFVMPNIPVEGDMEGFGIVLLEANMARTPAVASDLEGIKDVISQGQNGYRVPTLDAEQFAVKVRSMLEGQLEHFSRQTRTYVQEQFSWSHVAQEYVDFLETVVQNHHSRHIN</sequence>
<keyword evidence="4" id="KW-1185">Reference proteome</keyword>
<evidence type="ECO:0000259" key="2">
    <source>
        <dbReference type="Pfam" id="PF13439"/>
    </source>
</evidence>
<dbReference type="PANTHER" id="PTHR45947">
    <property type="entry name" value="SULFOQUINOVOSYL TRANSFERASE SQD2"/>
    <property type="match status" value="1"/>
</dbReference>
<proteinExistence type="predicted"/>
<dbReference type="SUPFAM" id="SSF53756">
    <property type="entry name" value="UDP-Glycosyltransferase/glycogen phosphorylase"/>
    <property type="match status" value="1"/>
</dbReference>
<feature type="domain" description="Glycosyl transferase family 1" evidence="1">
    <location>
        <begin position="189"/>
        <end position="340"/>
    </location>
</feature>
<organism evidence="3 4">
    <name type="scientific">Fodinibius salinus</name>
    <dbReference type="NCBI Taxonomy" id="860790"/>
    <lineage>
        <taxon>Bacteria</taxon>
        <taxon>Pseudomonadati</taxon>
        <taxon>Balneolota</taxon>
        <taxon>Balneolia</taxon>
        <taxon>Balneolales</taxon>
        <taxon>Balneolaceae</taxon>
        <taxon>Fodinibius</taxon>
    </lineage>
</organism>
<evidence type="ECO:0008006" key="5">
    <source>
        <dbReference type="Google" id="ProtNLM"/>
    </source>
</evidence>
<protein>
    <recommendedName>
        <fullName evidence="5">Phosphatidylinositol alpha-1,6-mannosyltransferase</fullName>
    </recommendedName>
</protein>
<dbReference type="Pfam" id="PF00534">
    <property type="entry name" value="Glycos_transf_1"/>
    <property type="match status" value="1"/>
</dbReference>
<evidence type="ECO:0000313" key="4">
    <source>
        <dbReference type="Proteomes" id="UP000324595"/>
    </source>
</evidence>
<dbReference type="RefSeq" id="WP_246138225.1">
    <property type="nucleotide sequence ID" value="NZ_VNHY01000003.1"/>
</dbReference>
<comment type="caution">
    <text evidence="3">The sequence shown here is derived from an EMBL/GenBank/DDBJ whole genome shotgun (WGS) entry which is preliminary data.</text>
</comment>
<dbReference type="InterPro" id="IPR028098">
    <property type="entry name" value="Glyco_trans_4-like_N"/>
</dbReference>
<name>A0A5D3YJG6_9BACT</name>
<dbReference type="Pfam" id="PF13439">
    <property type="entry name" value="Glyco_transf_4"/>
    <property type="match status" value="1"/>
</dbReference>
<dbReference type="GO" id="GO:0016757">
    <property type="term" value="F:glycosyltransferase activity"/>
    <property type="evidence" value="ECO:0007669"/>
    <property type="project" value="InterPro"/>
</dbReference>
<evidence type="ECO:0000259" key="1">
    <source>
        <dbReference type="Pfam" id="PF00534"/>
    </source>
</evidence>